<gene>
    <name evidence="10" type="ORF">HCU74_02185</name>
</gene>
<dbReference type="Proteomes" id="UP000765845">
    <property type="component" value="Unassembled WGS sequence"/>
</dbReference>
<feature type="transmembrane region" description="Helical" evidence="8">
    <location>
        <begin position="412"/>
        <end position="431"/>
    </location>
</feature>
<keyword evidence="2" id="KW-1003">Cell membrane</keyword>
<feature type="transmembrane region" description="Helical" evidence="8">
    <location>
        <begin position="335"/>
        <end position="353"/>
    </location>
</feature>
<dbReference type="PRINTS" id="PR01437">
    <property type="entry name" value="NUOXDRDTASE4"/>
</dbReference>
<feature type="transmembrane region" description="Helical" evidence="8">
    <location>
        <begin position="146"/>
        <end position="167"/>
    </location>
</feature>
<evidence type="ECO:0000256" key="2">
    <source>
        <dbReference type="ARBA" id="ARBA00022475"/>
    </source>
</evidence>
<comment type="caution">
    <text evidence="10">The sequence shown here is derived from an EMBL/GenBank/DDBJ whole genome shotgun (WGS) entry which is preliminary data.</text>
</comment>
<organism evidence="10 11">
    <name type="scientific">Spongiibacter thalassae</name>
    <dbReference type="NCBI Taxonomy" id="2721624"/>
    <lineage>
        <taxon>Bacteria</taxon>
        <taxon>Pseudomonadati</taxon>
        <taxon>Pseudomonadota</taxon>
        <taxon>Gammaproteobacteria</taxon>
        <taxon>Cellvibrionales</taxon>
        <taxon>Spongiibacteraceae</taxon>
        <taxon>Spongiibacter</taxon>
    </lineage>
</organism>
<dbReference type="NCBIfam" id="NF009310">
    <property type="entry name" value="PRK12668.1"/>
    <property type="match status" value="1"/>
</dbReference>
<feature type="transmembrane region" description="Helical" evidence="8">
    <location>
        <begin position="179"/>
        <end position="201"/>
    </location>
</feature>
<keyword evidence="5" id="KW-0560">Oxidoreductase</keyword>
<reference evidence="10 11" key="1">
    <citation type="submission" date="2020-04" db="EMBL/GenBank/DDBJ databases">
        <authorList>
            <person name="Yoon J."/>
        </authorList>
    </citation>
    <scope>NUCLEOTIDE SEQUENCE [LARGE SCALE GENOMIC DNA]</scope>
    <source>
        <strain evidence="10 11">KMU-166</strain>
    </source>
</reference>
<dbReference type="PANTHER" id="PTHR42682">
    <property type="entry name" value="HYDROGENASE-4 COMPONENT F"/>
    <property type="match status" value="1"/>
</dbReference>
<dbReference type="InterPro" id="IPR003918">
    <property type="entry name" value="NADH_UbQ_OxRdtase"/>
</dbReference>
<keyword evidence="3 7" id="KW-0812">Transmembrane</keyword>
<evidence type="ECO:0000259" key="9">
    <source>
        <dbReference type="Pfam" id="PF00361"/>
    </source>
</evidence>
<feature type="transmembrane region" description="Helical" evidence="8">
    <location>
        <begin position="296"/>
        <end position="315"/>
    </location>
</feature>
<evidence type="ECO:0000256" key="1">
    <source>
        <dbReference type="ARBA" id="ARBA00004651"/>
    </source>
</evidence>
<dbReference type="EMBL" id="JAAWWK010000001">
    <property type="protein sequence ID" value="NKI16220.1"/>
    <property type="molecule type" value="Genomic_DNA"/>
</dbReference>
<dbReference type="RefSeq" id="WP_168448750.1">
    <property type="nucleotide sequence ID" value="NZ_JAAWWK010000001.1"/>
</dbReference>
<feature type="transmembrane region" description="Helical" evidence="8">
    <location>
        <begin position="65"/>
        <end position="88"/>
    </location>
</feature>
<keyword evidence="4 8" id="KW-1133">Transmembrane helix</keyword>
<feature type="domain" description="NADH:quinone oxidoreductase/Mrp antiporter transmembrane" evidence="9">
    <location>
        <begin position="112"/>
        <end position="382"/>
    </location>
</feature>
<feature type="transmembrane region" description="Helical" evidence="8">
    <location>
        <begin position="451"/>
        <end position="470"/>
    </location>
</feature>
<evidence type="ECO:0000256" key="3">
    <source>
        <dbReference type="ARBA" id="ARBA00022692"/>
    </source>
</evidence>
<feature type="transmembrane region" description="Helical" evidence="8">
    <location>
        <begin position="241"/>
        <end position="259"/>
    </location>
</feature>
<evidence type="ECO:0000313" key="11">
    <source>
        <dbReference type="Proteomes" id="UP000765845"/>
    </source>
</evidence>
<evidence type="ECO:0000256" key="8">
    <source>
        <dbReference type="SAM" id="Phobius"/>
    </source>
</evidence>
<dbReference type="InterPro" id="IPR052175">
    <property type="entry name" value="ComplexI-like_HydComp"/>
</dbReference>
<sequence length="564" mass="61396">MSELLLNPAILMMAAGLVALVLPRRALGIWAVAVPLATLWLLWTLPQGEAGRLTVFGIELITRRIDGLSFVWAVIFHIAAILAGLYAWHVQDRVQQVAALIYAGSAIGAVLSGDLLTLFLYWELTALSSVLLIWASRNPTATKVGFRYLVIQVISGLLLMCGALVLYRDQGTVAFGHIGLEGLAGWLIFIAFGIKCAFPLLHNWLQDAYPQATPTGTVVLSAFTTKLAVYALARGFAGEELLITIGAVMTAFPIFFAVIENDLRRVLSYSLNNQLGFMVVGVGVGTELALNGAAAHAFAHILYKALLFMSMGAVLHRVGTVKASELGGLYKSMPVTTIFCIIGAMSISAFPLFSGFVTKSMILTAVGGEGYWVIWTVLLFASAGVLDHSGIKVPFFTFFFHDAGHRVKEAPWNMLLAMGITAFLCIGIGVYPEPLYAILPYPVDYAPYTAAHVITQLQLLMFAALAFAVLMRKGWYPEEIPSTNLDTDWLYRRLLPRVIRSLLNGMWAIDRGARAGAMAVVNGVVERMAKSHGPEGLMSRNISIGAMVSWVSLFLAIYLFLSFY</sequence>
<feature type="transmembrane region" description="Helical" evidence="8">
    <location>
        <begin position="271"/>
        <end position="290"/>
    </location>
</feature>
<keyword evidence="6 8" id="KW-0472">Membrane</keyword>
<evidence type="ECO:0000256" key="5">
    <source>
        <dbReference type="ARBA" id="ARBA00023002"/>
    </source>
</evidence>
<evidence type="ECO:0000256" key="7">
    <source>
        <dbReference type="RuleBase" id="RU000320"/>
    </source>
</evidence>
<evidence type="ECO:0000256" key="4">
    <source>
        <dbReference type="ARBA" id="ARBA00022989"/>
    </source>
</evidence>
<protein>
    <submittedName>
        <fullName evidence="10">Na(+)/H(+) antiporter subunit D</fullName>
    </submittedName>
</protein>
<feature type="transmembrane region" description="Helical" evidence="8">
    <location>
        <begin position="27"/>
        <end position="45"/>
    </location>
</feature>
<evidence type="ECO:0000313" key="10">
    <source>
        <dbReference type="EMBL" id="NKI16220.1"/>
    </source>
</evidence>
<feature type="transmembrane region" description="Helical" evidence="8">
    <location>
        <begin position="100"/>
        <end position="122"/>
    </location>
</feature>
<comment type="subcellular location">
    <subcellularLocation>
        <location evidence="1">Cell membrane</location>
        <topology evidence="1">Multi-pass membrane protein</topology>
    </subcellularLocation>
    <subcellularLocation>
        <location evidence="7">Membrane</location>
        <topology evidence="7">Multi-pass membrane protein</topology>
    </subcellularLocation>
</comment>
<name>A0ABX1GAN1_9GAMM</name>
<feature type="transmembrane region" description="Helical" evidence="8">
    <location>
        <begin position="6"/>
        <end position="22"/>
    </location>
</feature>
<feature type="transmembrane region" description="Helical" evidence="8">
    <location>
        <begin position="373"/>
        <end position="400"/>
    </location>
</feature>
<feature type="transmembrane region" description="Helical" evidence="8">
    <location>
        <begin position="542"/>
        <end position="561"/>
    </location>
</feature>
<dbReference type="Pfam" id="PF00361">
    <property type="entry name" value="Proton_antipo_M"/>
    <property type="match status" value="1"/>
</dbReference>
<evidence type="ECO:0000256" key="6">
    <source>
        <dbReference type="ARBA" id="ARBA00023136"/>
    </source>
</evidence>
<dbReference type="PANTHER" id="PTHR42682:SF4">
    <property type="entry name" value="NADH-UBIQUINONE_PLASTOQUINONE"/>
    <property type="match status" value="1"/>
</dbReference>
<proteinExistence type="predicted"/>
<accession>A0ABX1GAN1</accession>
<keyword evidence="11" id="KW-1185">Reference proteome</keyword>
<dbReference type="InterPro" id="IPR001750">
    <property type="entry name" value="ND/Mrp_TM"/>
</dbReference>